<dbReference type="CDD" id="cd00085">
    <property type="entry name" value="HNHc"/>
    <property type="match status" value="1"/>
</dbReference>
<keyword evidence="4" id="KW-1185">Reference proteome</keyword>
<feature type="region of interest" description="Disordered" evidence="1">
    <location>
        <begin position="73"/>
        <end position="97"/>
    </location>
</feature>
<dbReference type="Gene3D" id="1.10.30.50">
    <property type="match status" value="1"/>
</dbReference>
<dbReference type="SMART" id="SM00507">
    <property type="entry name" value="HNHc"/>
    <property type="match status" value="1"/>
</dbReference>
<feature type="region of interest" description="Disordered" evidence="1">
    <location>
        <begin position="459"/>
        <end position="507"/>
    </location>
</feature>
<feature type="compositionally biased region" description="Pro residues" evidence="1">
    <location>
        <begin position="494"/>
        <end position="507"/>
    </location>
</feature>
<accession>A0A1H3B9W5</accession>
<protein>
    <recommendedName>
        <fullName evidence="2">HNH nuclease domain-containing protein</fullName>
    </recommendedName>
</protein>
<dbReference type="InterPro" id="IPR003870">
    <property type="entry name" value="DUF222"/>
</dbReference>
<name>A0A1H3B9W5_9ACTN</name>
<dbReference type="EMBL" id="FNOT01000001">
    <property type="protein sequence ID" value="SDX38585.1"/>
    <property type="molecule type" value="Genomic_DNA"/>
</dbReference>
<sequence length="507" mass="54374">MPRTYVRIMTSAGSLRTPIEAALVGRLLERPPTTARLPVGALTRAEKAAELQRLQARKTMDAAYEAELVLGLADDTPDTLDPPPDQPGAKTGSWAPEPELPGVSQFFTAELAVVLNCGRRTAAHLAQRAWTYRARLPATWAALAEGALDEPRARVLADVLGPTSPAVARQVEARLLPEATQLSTGRLRARSLALLLELDSEAVDQRREAAQRSADVRSYPSPLEGMSTLAADLPTPVSAECLDVVDRLAGMLKADGDPRPIGQLRAAVLADLIRRPWHTGLPGVTAQLTIAAALDALAGRTDRPGEVNGQPITAAALRELLTQLGTLELRAPEGGTLTCALTDADGALRATATLDQLRRLARRGCRQHPHGDCGCPLLDRPPATGAYTPTAAQHAFVTTRDRACRFPHCGQRVGWADRDHVIPHAHGGATDCANLCCLCRSHHRLKTLARGWRFVMDDDGTLHVTTPSGVTRTTRPPGMRPPAPDPPERNGAPRWPPPPQDADPPPF</sequence>
<evidence type="ECO:0000259" key="2">
    <source>
        <dbReference type="SMART" id="SM00507"/>
    </source>
</evidence>
<evidence type="ECO:0000256" key="1">
    <source>
        <dbReference type="SAM" id="MobiDB-lite"/>
    </source>
</evidence>
<organism evidence="3 4">
    <name type="scientific">Geodermatophilus africanus</name>
    <dbReference type="NCBI Taxonomy" id="1137993"/>
    <lineage>
        <taxon>Bacteria</taxon>
        <taxon>Bacillati</taxon>
        <taxon>Actinomycetota</taxon>
        <taxon>Actinomycetes</taxon>
        <taxon>Geodermatophilales</taxon>
        <taxon>Geodermatophilaceae</taxon>
        <taxon>Geodermatophilus</taxon>
    </lineage>
</organism>
<dbReference type="InterPro" id="IPR003615">
    <property type="entry name" value="HNH_nuc"/>
</dbReference>
<proteinExistence type="predicted"/>
<evidence type="ECO:0000313" key="4">
    <source>
        <dbReference type="Proteomes" id="UP000198921"/>
    </source>
</evidence>
<dbReference type="Pfam" id="PF02720">
    <property type="entry name" value="DUF222"/>
    <property type="match status" value="1"/>
</dbReference>
<reference evidence="4" key="1">
    <citation type="submission" date="2016-10" db="EMBL/GenBank/DDBJ databases">
        <authorList>
            <person name="Varghese N."/>
            <person name="Submissions S."/>
        </authorList>
    </citation>
    <scope>NUCLEOTIDE SEQUENCE [LARGE SCALE GENOMIC DNA]</scope>
    <source>
        <strain evidence="4">DSM 45422</strain>
    </source>
</reference>
<gene>
    <name evidence="3" type="ORF">SAMN05660209_00353</name>
</gene>
<dbReference type="Proteomes" id="UP000198921">
    <property type="component" value="Unassembled WGS sequence"/>
</dbReference>
<feature type="domain" description="HNH nuclease" evidence="2">
    <location>
        <begin position="392"/>
        <end position="444"/>
    </location>
</feature>
<evidence type="ECO:0000313" key="3">
    <source>
        <dbReference type="EMBL" id="SDX38585.1"/>
    </source>
</evidence>
<dbReference type="STRING" id="1137993.SAMN05660209_00353"/>
<dbReference type="AlphaFoldDB" id="A0A1H3B9W5"/>